<dbReference type="GO" id="GO:0030313">
    <property type="term" value="C:cell envelope"/>
    <property type="evidence" value="ECO:0007669"/>
    <property type="project" value="UniProtKB-SubCell"/>
</dbReference>
<dbReference type="Gene3D" id="3.10.105.10">
    <property type="entry name" value="Dipeptide-binding Protein, Domain 3"/>
    <property type="match status" value="1"/>
</dbReference>
<evidence type="ECO:0000256" key="1">
    <source>
        <dbReference type="ARBA" id="ARBA00004196"/>
    </source>
</evidence>
<gene>
    <name evidence="7" type="ORF">C7B46_12015</name>
</gene>
<dbReference type="InterPro" id="IPR039424">
    <property type="entry name" value="SBP_5"/>
</dbReference>
<name>A0A2T2XEN2_9FIRM</name>
<keyword evidence="3" id="KW-0813">Transport</keyword>
<dbReference type="GO" id="GO:1904680">
    <property type="term" value="F:peptide transmembrane transporter activity"/>
    <property type="evidence" value="ECO:0007669"/>
    <property type="project" value="TreeGrafter"/>
</dbReference>
<dbReference type="SUPFAM" id="SSF53850">
    <property type="entry name" value="Periplasmic binding protein-like II"/>
    <property type="match status" value="1"/>
</dbReference>
<evidence type="ECO:0000259" key="6">
    <source>
        <dbReference type="Pfam" id="PF00496"/>
    </source>
</evidence>
<dbReference type="Gene3D" id="3.40.190.10">
    <property type="entry name" value="Periplasmic binding protein-like II"/>
    <property type="match status" value="1"/>
</dbReference>
<comment type="subcellular location">
    <subcellularLocation>
        <location evidence="1">Cell envelope</location>
    </subcellularLocation>
</comment>
<dbReference type="GO" id="GO:0015833">
    <property type="term" value="P:peptide transport"/>
    <property type="evidence" value="ECO:0007669"/>
    <property type="project" value="TreeGrafter"/>
</dbReference>
<dbReference type="GO" id="GO:0043190">
    <property type="term" value="C:ATP-binding cassette (ABC) transporter complex"/>
    <property type="evidence" value="ECO:0007669"/>
    <property type="project" value="InterPro"/>
</dbReference>
<keyword evidence="4 5" id="KW-0732">Signal</keyword>
<organism evidence="7 8">
    <name type="scientific">Sulfobacillus benefaciens</name>
    <dbReference type="NCBI Taxonomy" id="453960"/>
    <lineage>
        <taxon>Bacteria</taxon>
        <taxon>Bacillati</taxon>
        <taxon>Bacillota</taxon>
        <taxon>Clostridia</taxon>
        <taxon>Eubacteriales</taxon>
        <taxon>Clostridiales Family XVII. Incertae Sedis</taxon>
        <taxon>Sulfobacillus</taxon>
    </lineage>
</organism>
<reference evidence="7 8" key="1">
    <citation type="journal article" date="2014" name="BMC Genomics">
        <title>Comparison of environmental and isolate Sulfobacillus genomes reveals diverse carbon, sulfur, nitrogen, and hydrogen metabolisms.</title>
        <authorList>
            <person name="Justice N.B."/>
            <person name="Norman A."/>
            <person name="Brown C.T."/>
            <person name="Singh A."/>
            <person name="Thomas B.C."/>
            <person name="Banfield J.F."/>
        </authorList>
    </citation>
    <scope>NUCLEOTIDE SEQUENCE [LARGE SCALE GENOMIC DNA]</scope>
    <source>
        <strain evidence="7">AMDSBA4</strain>
    </source>
</reference>
<accession>A0A2T2XEN2</accession>
<evidence type="ECO:0000256" key="2">
    <source>
        <dbReference type="ARBA" id="ARBA00005695"/>
    </source>
</evidence>
<feature type="domain" description="Solute-binding protein family 5" evidence="6">
    <location>
        <begin position="90"/>
        <end position="481"/>
    </location>
</feature>
<sequence>MTRLSRSALALATLGFSATILAGCGSSSPSAAPAPINAAVIALPTQTSPNWWFPVISSADYGDSNFQMNVMMYVPLIHISKTDGVNYNRSLAKSVVSNATGTRYVITLNKKWHWSDGRPVTAQDVVFTWDILQATSTGASNLPWGYGGAGSGGIPTRWTSVQAKGTDTVVVTLNTPSNPNWFIHNGLAQIVPVPSFVWNRYPHNMIKELQFIQSVANSPNNAVYRVVDGPYHFDQMVPNDYWSFVPNPQYDGHRSSLKKVTFQYETSAASEFLGLRNGTINVGYLPTSEWKARNQLSNDVMTTPYAFGFTFLQPNYNPQAPGGLGPIFQKLYVRQAMAMGIDQPAILQAFFHGYGVLENDPIPSRPKTVFYDSALSKLIYPFDPAQGKKLLENHGWQMENGVMTRHGVKLEFTLLFISGSQSAANIVQLVKQDWAQEGIVVNLQSGPFDQVLSTAQQSDPTHWNMAFWGTSSWTYEPDYYPTGGSFYLTGAGANQGGYNDPNMDTLIKASYAPGNSNQIKNALDAYLSYAAHQLPVLWLPYTPSFNEHSTNLHGTVKTYNPITTFMYPNYWTISNSPS</sequence>
<comment type="caution">
    <text evidence="7">The sequence shown here is derived from an EMBL/GenBank/DDBJ whole genome shotgun (WGS) entry which is preliminary data.</text>
</comment>
<dbReference type="InterPro" id="IPR030678">
    <property type="entry name" value="Peptide/Ni-bd"/>
</dbReference>
<dbReference type="CDD" id="cd08513">
    <property type="entry name" value="PBP2_thermophilic_Hb8_like"/>
    <property type="match status" value="1"/>
</dbReference>
<evidence type="ECO:0000313" key="8">
    <source>
        <dbReference type="Proteomes" id="UP000242972"/>
    </source>
</evidence>
<dbReference type="Pfam" id="PF00496">
    <property type="entry name" value="SBP_bac_5"/>
    <property type="match status" value="1"/>
</dbReference>
<evidence type="ECO:0000256" key="3">
    <source>
        <dbReference type="ARBA" id="ARBA00022448"/>
    </source>
</evidence>
<dbReference type="PIRSF" id="PIRSF002741">
    <property type="entry name" value="MppA"/>
    <property type="match status" value="1"/>
</dbReference>
<protein>
    <submittedName>
        <fullName evidence="7">ABC transporter substrate-binding protein</fullName>
    </submittedName>
</protein>
<evidence type="ECO:0000256" key="4">
    <source>
        <dbReference type="ARBA" id="ARBA00022729"/>
    </source>
</evidence>
<feature type="chain" id="PRO_5039230156" evidence="5">
    <location>
        <begin position="23"/>
        <end position="578"/>
    </location>
</feature>
<proteinExistence type="inferred from homology"/>
<dbReference type="EMBL" id="PXYW01000029">
    <property type="protein sequence ID" value="PSR32974.1"/>
    <property type="molecule type" value="Genomic_DNA"/>
</dbReference>
<dbReference type="AlphaFoldDB" id="A0A2T2XEN2"/>
<feature type="signal peptide" evidence="5">
    <location>
        <begin position="1"/>
        <end position="22"/>
    </location>
</feature>
<dbReference type="PROSITE" id="PS51257">
    <property type="entry name" value="PROKAR_LIPOPROTEIN"/>
    <property type="match status" value="1"/>
</dbReference>
<evidence type="ECO:0000313" key="7">
    <source>
        <dbReference type="EMBL" id="PSR32974.1"/>
    </source>
</evidence>
<evidence type="ECO:0000256" key="5">
    <source>
        <dbReference type="SAM" id="SignalP"/>
    </source>
</evidence>
<dbReference type="PANTHER" id="PTHR30290:SF10">
    <property type="entry name" value="PERIPLASMIC OLIGOPEPTIDE-BINDING PROTEIN-RELATED"/>
    <property type="match status" value="1"/>
</dbReference>
<comment type="similarity">
    <text evidence="2">Belongs to the bacterial solute-binding protein 5 family.</text>
</comment>
<dbReference type="InterPro" id="IPR000914">
    <property type="entry name" value="SBP_5_dom"/>
</dbReference>
<dbReference type="PANTHER" id="PTHR30290">
    <property type="entry name" value="PERIPLASMIC BINDING COMPONENT OF ABC TRANSPORTER"/>
    <property type="match status" value="1"/>
</dbReference>
<dbReference type="Proteomes" id="UP000242972">
    <property type="component" value="Unassembled WGS sequence"/>
</dbReference>
<dbReference type="GO" id="GO:0042597">
    <property type="term" value="C:periplasmic space"/>
    <property type="evidence" value="ECO:0007669"/>
    <property type="project" value="UniProtKB-ARBA"/>
</dbReference>